<evidence type="ECO:0000313" key="2">
    <source>
        <dbReference type="EMBL" id="MCZ0867173.1"/>
    </source>
</evidence>
<name>A0A9J6RSV5_9GAMM</name>
<feature type="domain" description="Tn3 transposase DDE" evidence="1">
    <location>
        <begin position="1"/>
        <end position="329"/>
    </location>
</feature>
<dbReference type="GO" id="GO:0004803">
    <property type="term" value="F:transposase activity"/>
    <property type="evidence" value="ECO:0007669"/>
    <property type="project" value="InterPro"/>
</dbReference>
<comment type="caution">
    <text evidence="2">The sequence shown here is derived from an EMBL/GenBank/DDBJ whole genome shotgun (WGS) entry which is preliminary data.</text>
</comment>
<keyword evidence="3" id="KW-1185">Reference proteome</keyword>
<organism evidence="2 3">
    <name type="scientific">Dasania phycosphaerae</name>
    <dbReference type="NCBI Taxonomy" id="2950436"/>
    <lineage>
        <taxon>Bacteria</taxon>
        <taxon>Pseudomonadati</taxon>
        <taxon>Pseudomonadota</taxon>
        <taxon>Gammaproteobacteria</taxon>
        <taxon>Cellvibrionales</taxon>
        <taxon>Spongiibacteraceae</taxon>
        <taxon>Dasania</taxon>
    </lineage>
</organism>
<dbReference type="EMBL" id="JAPTGG010000026">
    <property type="protein sequence ID" value="MCZ0867173.1"/>
    <property type="molecule type" value="Genomic_DNA"/>
</dbReference>
<evidence type="ECO:0000259" key="1">
    <source>
        <dbReference type="Pfam" id="PF01526"/>
    </source>
</evidence>
<dbReference type="Proteomes" id="UP001069090">
    <property type="component" value="Unassembled WGS sequence"/>
</dbReference>
<dbReference type="InterPro" id="IPR002513">
    <property type="entry name" value="Tn3_Tnp_DDE_dom"/>
</dbReference>
<sequence length="346" mass="40242">KQVAWLNFKRTTVERLDKAIFKVSNAYKKFNLIECWGSGNSVSADGKLWDLYEDNLLSEYHLRYGRFGGIAYYHVSDTYIALFSHFIPCGVYEAIYILDGLLNNESDFKPDTVYGDTQAQSTPVFGLAYLLGIKLMPRIRNIKDLNFYKPDRNMVLQHIQSLFHEPIQWDRIEKYYPDMLRTAMSIKAGKITASTILRRFGTKNRKNKLYFAFRELGRVVRTMFLLEYITDLELRKTIQAATCKSEEFNEFARWLFFANGGKIASNLKHEQGKIVKFNHLLANLAILYNVNAMTTAFNDLRAEGHDIRRDHMAKFSPYHTAHLGRLGSFELDLDKEVKPMRVKLEI</sequence>
<feature type="non-terminal residue" evidence="2">
    <location>
        <position position="1"/>
    </location>
</feature>
<gene>
    <name evidence="2" type="ORF">O0V09_18400</name>
</gene>
<proteinExistence type="predicted"/>
<protein>
    <submittedName>
        <fullName evidence="2">Transposase</fullName>
    </submittedName>
</protein>
<accession>A0A9J6RSV5</accession>
<evidence type="ECO:0000313" key="3">
    <source>
        <dbReference type="Proteomes" id="UP001069090"/>
    </source>
</evidence>
<dbReference type="Pfam" id="PF01526">
    <property type="entry name" value="DDE_Tnp_Tn3"/>
    <property type="match status" value="1"/>
</dbReference>
<dbReference type="RefSeq" id="WP_268905417.1">
    <property type="nucleotide sequence ID" value="NZ_JAPTGG010000026.1"/>
</dbReference>
<dbReference type="GO" id="GO:0006313">
    <property type="term" value="P:DNA transposition"/>
    <property type="evidence" value="ECO:0007669"/>
    <property type="project" value="InterPro"/>
</dbReference>
<reference evidence="2 3" key="1">
    <citation type="submission" date="2022-12" db="EMBL/GenBank/DDBJ databases">
        <title>Dasania phycosphaerae sp. nov., isolated from particulate material of the south coast of Korea.</title>
        <authorList>
            <person name="Jiang Y."/>
        </authorList>
    </citation>
    <scope>NUCLEOTIDE SEQUENCE [LARGE SCALE GENOMIC DNA]</scope>
    <source>
        <strain evidence="2 3">GY-19</strain>
    </source>
</reference>
<dbReference type="AlphaFoldDB" id="A0A9J6RSV5"/>